<dbReference type="RefSeq" id="WP_092686325.1">
    <property type="nucleotide sequence ID" value="NZ_FODT01000019.1"/>
</dbReference>
<dbReference type="AlphaFoldDB" id="A0A1H8XBB5"/>
<accession>A0A1H8XBB5</accession>
<dbReference type="Proteomes" id="UP000199615">
    <property type="component" value="Unassembled WGS sequence"/>
</dbReference>
<dbReference type="OrthoDB" id="8265192at2"/>
<organism evidence="1 2">
    <name type="scientific">Rhodopseudomonas pseudopalustris</name>
    <dbReference type="NCBI Taxonomy" id="1513892"/>
    <lineage>
        <taxon>Bacteria</taxon>
        <taxon>Pseudomonadati</taxon>
        <taxon>Pseudomonadota</taxon>
        <taxon>Alphaproteobacteria</taxon>
        <taxon>Hyphomicrobiales</taxon>
        <taxon>Nitrobacteraceae</taxon>
        <taxon>Rhodopseudomonas</taxon>
    </lineage>
</organism>
<evidence type="ECO:0000313" key="2">
    <source>
        <dbReference type="Proteomes" id="UP000199615"/>
    </source>
</evidence>
<keyword evidence="2" id="KW-1185">Reference proteome</keyword>
<proteinExistence type="predicted"/>
<sequence>MDLGQRGGASIVSRRPEAAKRYAVVDDDNWQRITEAANAAYVRNDLHRAHELYREALDEAEWLFARAWASGTSGMSVPVPVIYNISCHNLAEIAERSDSLADAECFLVRAYDKLLASAASAETPLALRLDCTRHLKHALAMLVQHLKRRRVSNAQIESYVDRAKTTALTVFHVAKKAQIADHYCSSHSTSRPS</sequence>
<dbReference type="EMBL" id="FODT01000019">
    <property type="protein sequence ID" value="SEP37245.1"/>
    <property type="molecule type" value="Genomic_DNA"/>
</dbReference>
<protein>
    <submittedName>
        <fullName evidence="1">Uncharacterized protein</fullName>
    </submittedName>
</protein>
<evidence type="ECO:0000313" key="1">
    <source>
        <dbReference type="EMBL" id="SEP37245.1"/>
    </source>
</evidence>
<name>A0A1H8XBB5_9BRAD</name>
<gene>
    <name evidence="1" type="ORF">SAMN05444123_11916</name>
</gene>
<reference evidence="2" key="1">
    <citation type="submission" date="2016-10" db="EMBL/GenBank/DDBJ databases">
        <authorList>
            <person name="Varghese N."/>
            <person name="Submissions S."/>
        </authorList>
    </citation>
    <scope>NUCLEOTIDE SEQUENCE [LARGE SCALE GENOMIC DNA]</scope>
    <source>
        <strain evidence="2">DSM 123</strain>
    </source>
</reference>